<dbReference type="Proteomes" id="UP000275078">
    <property type="component" value="Unassembled WGS sequence"/>
</dbReference>
<gene>
    <name evidence="1" type="ORF">BJ508DRAFT_375715</name>
</gene>
<evidence type="ECO:0000313" key="2">
    <source>
        <dbReference type="Proteomes" id="UP000275078"/>
    </source>
</evidence>
<keyword evidence="2" id="KW-1185">Reference proteome</keyword>
<protein>
    <submittedName>
        <fullName evidence="1">Uncharacterized protein</fullName>
    </submittedName>
</protein>
<evidence type="ECO:0000313" key="1">
    <source>
        <dbReference type="EMBL" id="RPA82461.1"/>
    </source>
</evidence>
<dbReference type="EMBL" id="ML119671">
    <property type="protein sequence ID" value="RPA82461.1"/>
    <property type="molecule type" value="Genomic_DNA"/>
</dbReference>
<dbReference type="AlphaFoldDB" id="A0A3N4IE19"/>
<reference evidence="1 2" key="1">
    <citation type="journal article" date="2018" name="Nat. Ecol. Evol.">
        <title>Pezizomycetes genomes reveal the molecular basis of ectomycorrhizal truffle lifestyle.</title>
        <authorList>
            <person name="Murat C."/>
            <person name="Payen T."/>
            <person name="Noel B."/>
            <person name="Kuo A."/>
            <person name="Morin E."/>
            <person name="Chen J."/>
            <person name="Kohler A."/>
            <person name="Krizsan K."/>
            <person name="Balestrini R."/>
            <person name="Da Silva C."/>
            <person name="Montanini B."/>
            <person name="Hainaut M."/>
            <person name="Levati E."/>
            <person name="Barry K.W."/>
            <person name="Belfiori B."/>
            <person name="Cichocki N."/>
            <person name="Clum A."/>
            <person name="Dockter R.B."/>
            <person name="Fauchery L."/>
            <person name="Guy J."/>
            <person name="Iotti M."/>
            <person name="Le Tacon F."/>
            <person name="Lindquist E.A."/>
            <person name="Lipzen A."/>
            <person name="Malagnac F."/>
            <person name="Mello A."/>
            <person name="Molinier V."/>
            <person name="Miyauchi S."/>
            <person name="Poulain J."/>
            <person name="Riccioni C."/>
            <person name="Rubini A."/>
            <person name="Sitrit Y."/>
            <person name="Splivallo R."/>
            <person name="Traeger S."/>
            <person name="Wang M."/>
            <person name="Zifcakova L."/>
            <person name="Wipf D."/>
            <person name="Zambonelli A."/>
            <person name="Paolocci F."/>
            <person name="Nowrousian M."/>
            <person name="Ottonello S."/>
            <person name="Baldrian P."/>
            <person name="Spatafora J.W."/>
            <person name="Henrissat B."/>
            <person name="Nagy L.G."/>
            <person name="Aury J.M."/>
            <person name="Wincker P."/>
            <person name="Grigoriev I.V."/>
            <person name="Bonfante P."/>
            <person name="Martin F.M."/>
        </authorList>
    </citation>
    <scope>NUCLEOTIDE SEQUENCE [LARGE SCALE GENOMIC DNA]</scope>
    <source>
        <strain evidence="1 2">RN42</strain>
    </source>
</reference>
<accession>A0A3N4IE19</accession>
<proteinExistence type="predicted"/>
<organism evidence="1 2">
    <name type="scientific">Ascobolus immersus RN42</name>
    <dbReference type="NCBI Taxonomy" id="1160509"/>
    <lineage>
        <taxon>Eukaryota</taxon>
        <taxon>Fungi</taxon>
        <taxon>Dikarya</taxon>
        <taxon>Ascomycota</taxon>
        <taxon>Pezizomycotina</taxon>
        <taxon>Pezizomycetes</taxon>
        <taxon>Pezizales</taxon>
        <taxon>Ascobolaceae</taxon>
        <taxon>Ascobolus</taxon>
    </lineage>
</organism>
<name>A0A3N4IE19_ASCIM</name>
<sequence>MQTPPFLTLPTEIHFLIADILTHDVHTNNHKNTKSFGLECPPLYACNITPVFNLLYALNPRNLPSTSPTPESLLPPLRAARIRALRIYTCAICFLLRSFFRHSERSSKPYNPYFNPWYKRQSDQESWRIPMERQMVEALETILGIQKLLGREHQDGGQRFEYEFWSAFWQVWDENPISRTAEADTATEYIRRENLWREWKLRNVLELEAKKRMNIGLLQLVDDRQRRRVSIGSWQWKVPFQLWTYI</sequence>